<gene>
    <name evidence="3" type="ORF">SAMN04489710_106262</name>
</gene>
<name>A0A1I1VLS6_9BURK</name>
<dbReference type="STRING" id="32040.SAMN04489710_106262"/>
<dbReference type="Gene3D" id="3.40.190.150">
    <property type="entry name" value="Bordetella uptake gene, domain 1"/>
    <property type="match status" value="1"/>
</dbReference>
<reference evidence="4" key="1">
    <citation type="submission" date="2016-10" db="EMBL/GenBank/DDBJ databases">
        <authorList>
            <person name="Varghese N."/>
            <person name="Submissions S."/>
        </authorList>
    </citation>
    <scope>NUCLEOTIDE SEQUENCE [LARGE SCALE GENOMIC DNA]</scope>
    <source>
        <strain evidence="4">DSM 7481</strain>
    </source>
</reference>
<comment type="similarity">
    <text evidence="1">Belongs to the UPF0065 (bug) family.</text>
</comment>
<dbReference type="SUPFAM" id="SSF53850">
    <property type="entry name" value="Periplasmic binding protein-like II"/>
    <property type="match status" value="1"/>
</dbReference>
<accession>A0A1I1VLS6</accession>
<dbReference type="OrthoDB" id="8678477at2"/>
<evidence type="ECO:0000256" key="2">
    <source>
        <dbReference type="SAM" id="SignalP"/>
    </source>
</evidence>
<sequence>MTEPMRLPGSTFLSRRGFVLGTAAAALSAAAGAARAATPVAGGRPVTLVVSYPAGGGADLMARILAPRLGEALGQGVVVDNKPGASGQIAGAFVARAVPDGTTLLLDASSFAVNPSLYPKMAYDTQKAFTPLAVLATFPNVLVCSAGFPARTVEDVIRMAREKPGNIAYASSGNGSAQHLAGALFEERAGVNLVHIPYRGGGPAMNDVMGGQVPLFFANVASALGHIQSGKLRALAVTAPLRARSLPDVPTMAEAGVKQYEVLEWNPVMAPAGLPPETRVLLVGAIRKALADPEVLSRVRALGGDVFSDASQASAGRFIQAQQAQWAKVVRERNISVG</sequence>
<dbReference type="PANTHER" id="PTHR42928">
    <property type="entry name" value="TRICARBOXYLATE-BINDING PROTEIN"/>
    <property type="match status" value="1"/>
</dbReference>
<dbReference type="AlphaFoldDB" id="A0A1I1VLS6"/>
<evidence type="ECO:0000313" key="3">
    <source>
        <dbReference type="EMBL" id="SFD81520.1"/>
    </source>
</evidence>
<dbReference type="Pfam" id="PF03401">
    <property type="entry name" value="TctC"/>
    <property type="match status" value="1"/>
</dbReference>
<dbReference type="PROSITE" id="PS51318">
    <property type="entry name" value="TAT"/>
    <property type="match status" value="1"/>
</dbReference>
<dbReference type="RefSeq" id="WP_092952341.1">
    <property type="nucleotide sequence ID" value="NZ_FOMQ01000006.1"/>
</dbReference>
<feature type="chain" id="PRO_5011629617" evidence="2">
    <location>
        <begin position="37"/>
        <end position="338"/>
    </location>
</feature>
<dbReference type="InterPro" id="IPR006311">
    <property type="entry name" value="TAT_signal"/>
</dbReference>
<dbReference type="InterPro" id="IPR042100">
    <property type="entry name" value="Bug_dom1"/>
</dbReference>
<evidence type="ECO:0000256" key="1">
    <source>
        <dbReference type="ARBA" id="ARBA00006987"/>
    </source>
</evidence>
<dbReference type="InterPro" id="IPR005064">
    <property type="entry name" value="BUG"/>
</dbReference>
<keyword evidence="2" id="KW-0732">Signal</keyword>
<proteinExistence type="inferred from homology"/>
<dbReference type="PIRSF" id="PIRSF017082">
    <property type="entry name" value="YflP"/>
    <property type="match status" value="1"/>
</dbReference>
<dbReference type="EMBL" id="FOMQ01000006">
    <property type="protein sequence ID" value="SFD81520.1"/>
    <property type="molecule type" value="Genomic_DNA"/>
</dbReference>
<evidence type="ECO:0000313" key="4">
    <source>
        <dbReference type="Proteomes" id="UP000199517"/>
    </source>
</evidence>
<dbReference type="CDD" id="cd13578">
    <property type="entry name" value="PBP2_Bug27"/>
    <property type="match status" value="1"/>
</dbReference>
<dbReference type="Proteomes" id="UP000199517">
    <property type="component" value="Unassembled WGS sequence"/>
</dbReference>
<dbReference type="PANTHER" id="PTHR42928:SF5">
    <property type="entry name" value="BLR1237 PROTEIN"/>
    <property type="match status" value="1"/>
</dbReference>
<feature type="signal peptide" evidence="2">
    <location>
        <begin position="1"/>
        <end position="36"/>
    </location>
</feature>
<protein>
    <submittedName>
        <fullName evidence="3">Tripartite-type tricarboxylate transporter, receptor component TctC</fullName>
    </submittedName>
</protein>
<keyword evidence="4" id="KW-1185">Reference proteome</keyword>
<keyword evidence="3" id="KW-0675">Receptor</keyword>
<organism evidence="3 4">
    <name type="scientific">Paracidovorax konjaci</name>
    <dbReference type="NCBI Taxonomy" id="32040"/>
    <lineage>
        <taxon>Bacteria</taxon>
        <taxon>Pseudomonadati</taxon>
        <taxon>Pseudomonadota</taxon>
        <taxon>Betaproteobacteria</taxon>
        <taxon>Burkholderiales</taxon>
        <taxon>Comamonadaceae</taxon>
        <taxon>Paracidovorax</taxon>
    </lineage>
</organism>
<dbReference type="Gene3D" id="3.40.190.10">
    <property type="entry name" value="Periplasmic binding protein-like II"/>
    <property type="match status" value="1"/>
</dbReference>